<keyword evidence="7 12" id="KW-0560">Oxidoreductase</keyword>
<dbReference type="EMBL" id="FWPT01000004">
    <property type="protein sequence ID" value="SMA46045.1"/>
    <property type="molecule type" value="Genomic_DNA"/>
</dbReference>
<dbReference type="GO" id="GO:0009086">
    <property type="term" value="P:methionine biosynthetic process"/>
    <property type="evidence" value="ECO:0007669"/>
    <property type="project" value="UniProtKB-KW"/>
</dbReference>
<evidence type="ECO:0000256" key="12">
    <source>
        <dbReference type="RuleBase" id="RU003862"/>
    </source>
</evidence>
<keyword evidence="6 12" id="KW-0274">FAD</keyword>
<comment type="catalytic activity">
    <reaction evidence="11">
        <text>(6S)-5-methyl-5,6,7,8-tetrahydrofolate + NAD(+) = (6R)-5,10-methylene-5,6,7,8-tetrahydrofolate + NADH + H(+)</text>
        <dbReference type="Rhea" id="RHEA:19821"/>
        <dbReference type="ChEBI" id="CHEBI:15378"/>
        <dbReference type="ChEBI" id="CHEBI:15636"/>
        <dbReference type="ChEBI" id="CHEBI:18608"/>
        <dbReference type="ChEBI" id="CHEBI:57540"/>
        <dbReference type="ChEBI" id="CHEBI:57945"/>
        <dbReference type="EC" id="1.5.1.54"/>
    </reaction>
    <physiologicalReaction direction="right-to-left" evidence="11">
        <dbReference type="Rhea" id="RHEA:19823"/>
    </physiologicalReaction>
</comment>
<organism evidence="13 14">
    <name type="scientific">Parendozoicomonas haliclonae</name>
    <dbReference type="NCBI Taxonomy" id="1960125"/>
    <lineage>
        <taxon>Bacteria</taxon>
        <taxon>Pseudomonadati</taxon>
        <taxon>Pseudomonadota</taxon>
        <taxon>Gammaproteobacteria</taxon>
        <taxon>Oceanospirillales</taxon>
        <taxon>Endozoicomonadaceae</taxon>
        <taxon>Parendozoicomonas</taxon>
    </lineage>
</organism>
<evidence type="ECO:0000256" key="7">
    <source>
        <dbReference type="ARBA" id="ARBA00023002"/>
    </source>
</evidence>
<dbReference type="NCBIfam" id="TIGR00676">
    <property type="entry name" value="fadh2"/>
    <property type="match status" value="1"/>
</dbReference>
<dbReference type="Proteomes" id="UP000196573">
    <property type="component" value="Unassembled WGS sequence"/>
</dbReference>
<comment type="pathway">
    <text evidence="10">Amino-acid biosynthesis; L-methionine biosynthesis via de novo pathway.</text>
</comment>
<dbReference type="InterPro" id="IPR003171">
    <property type="entry name" value="Mehydrof_redctse-like"/>
</dbReference>
<evidence type="ECO:0000256" key="11">
    <source>
        <dbReference type="ARBA" id="ARBA00048628"/>
    </source>
</evidence>
<dbReference type="Gene3D" id="3.20.20.220">
    <property type="match status" value="1"/>
</dbReference>
<dbReference type="GO" id="GO:0035999">
    <property type="term" value="P:tetrahydrofolate interconversion"/>
    <property type="evidence" value="ECO:0007669"/>
    <property type="project" value="UniProtKB-UniPathway"/>
</dbReference>
<comment type="pathway">
    <text evidence="2 12">One-carbon metabolism; tetrahydrofolate interconversion.</text>
</comment>
<keyword evidence="5 12" id="KW-0285">Flavoprotein</keyword>
<evidence type="ECO:0000313" key="14">
    <source>
        <dbReference type="Proteomes" id="UP000196573"/>
    </source>
</evidence>
<dbReference type="GO" id="GO:0071949">
    <property type="term" value="F:FAD binding"/>
    <property type="evidence" value="ECO:0007669"/>
    <property type="project" value="TreeGrafter"/>
</dbReference>
<keyword evidence="4" id="KW-0028">Amino-acid biosynthesis</keyword>
<evidence type="ECO:0000313" key="13">
    <source>
        <dbReference type="EMBL" id="SMA46045.1"/>
    </source>
</evidence>
<dbReference type="OrthoDB" id="9812555at2"/>
<dbReference type="GO" id="GO:0005829">
    <property type="term" value="C:cytosol"/>
    <property type="evidence" value="ECO:0007669"/>
    <property type="project" value="InterPro"/>
</dbReference>
<sequence>MTAISYEFFPTQTEAGAEKLQIQAALLAESNPEFFSVTYGAGGSTRDRTRGTLLATQQTTGLPVMPHLACIGDSKDNIRSLLQDYKSLGINRIIALRGDRPSGMGNMSNSDFQYASELVSFIREETGDHFHIEVAAYPEVHPQAWSMDADLENLRRKVEAGADSAITQYFFNPDSFFYFMDRLAAMGIEVPVVPGIMPITNYMKLARFSDACGAELPRWVRKQLESYGDDSASIRQFGEEVVSQMCEKLIAQGVPALHFYTLNQAAPSLGIVKNLGLFPNQN</sequence>
<comment type="similarity">
    <text evidence="3 12">Belongs to the methylenetetrahydrofolate reductase family.</text>
</comment>
<evidence type="ECO:0000256" key="10">
    <source>
        <dbReference type="ARBA" id="ARBA00034478"/>
    </source>
</evidence>
<dbReference type="PANTHER" id="PTHR45754:SF3">
    <property type="entry name" value="METHYLENETETRAHYDROFOLATE REDUCTASE (NADPH)"/>
    <property type="match status" value="1"/>
</dbReference>
<keyword evidence="14" id="KW-1185">Reference proteome</keyword>
<dbReference type="Pfam" id="PF02219">
    <property type="entry name" value="MTHFR"/>
    <property type="match status" value="1"/>
</dbReference>
<dbReference type="AlphaFoldDB" id="A0A1X7AJK4"/>
<accession>A0A1X7AJK4</accession>
<evidence type="ECO:0000256" key="6">
    <source>
        <dbReference type="ARBA" id="ARBA00022827"/>
    </source>
</evidence>
<evidence type="ECO:0000256" key="2">
    <source>
        <dbReference type="ARBA" id="ARBA00004777"/>
    </source>
</evidence>
<evidence type="ECO:0000256" key="1">
    <source>
        <dbReference type="ARBA" id="ARBA00001974"/>
    </source>
</evidence>
<gene>
    <name evidence="13" type="primary">metF</name>
    <name evidence="13" type="ORF">EHSB41UT_02070</name>
</gene>
<evidence type="ECO:0000256" key="8">
    <source>
        <dbReference type="ARBA" id="ARBA00023027"/>
    </source>
</evidence>
<dbReference type="RefSeq" id="WP_087109512.1">
    <property type="nucleotide sequence ID" value="NZ_CBCSCN010000002.1"/>
</dbReference>
<dbReference type="CDD" id="cd00537">
    <property type="entry name" value="MTHFR"/>
    <property type="match status" value="1"/>
</dbReference>
<dbReference type="PANTHER" id="PTHR45754">
    <property type="entry name" value="METHYLENETETRAHYDROFOLATE REDUCTASE"/>
    <property type="match status" value="1"/>
</dbReference>
<protein>
    <recommendedName>
        <fullName evidence="12">Methylenetetrahydrofolate reductase</fullName>
        <ecNumber evidence="12">1.5.1.54</ecNumber>
    </recommendedName>
</protein>
<evidence type="ECO:0000256" key="5">
    <source>
        <dbReference type="ARBA" id="ARBA00022630"/>
    </source>
</evidence>
<dbReference type="InterPro" id="IPR029041">
    <property type="entry name" value="FAD-linked_oxidoreductase-like"/>
</dbReference>
<reference evidence="13 14" key="1">
    <citation type="submission" date="2017-03" db="EMBL/GenBank/DDBJ databases">
        <authorList>
            <person name="Afonso C.L."/>
            <person name="Miller P.J."/>
            <person name="Scott M.A."/>
            <person name="Spackman E."/>
            <person name="Goraichik I."/>
            <person name="Dimitrov K.M."/>
            <person name="Suarez D.L."/>
            <person name="Swayne D.E."/>
        </authorList>
    </citation>
    <scope>NUCLEOTIDE SEQUENCE [LARGE SCALE GENOMIC DNA]</scope>
    <source>
        <strain evidence="13">SB41UT1</strain>
    </source>
</reference>
<dbReference type="InterPro" id="IPR004620">
    <property type="entry name" value="MTHF_reductase_bac"/>
</dbReference>
<dbReference type="UniPathway" id="UPA00193"/>
<evidence type="ECO:0000256" key="9">
    <source>
        <dbReference type="ARBA" id="ARBA00023167"/>
    </source>
</evidence>
<keyword evidence="8" id="KW-0520">NAD</keyword>
<keyword evidence="9" id="KW-0486">Methionine biosynthesis</keyword>
<dbReference type="GO" id="GO:0106312">
    <property type="term" value="F:methylenetetrahydrofolate reductase (NADH) activity"/>
    <property type="evidence" value="ECO:0007669"/>
    <property type="project" value="UniProtKB-EC"/>
</dbReference>
<comment type="cofactor">
    <cofactor evidence="1 12">
        <name>FAD</name>
        <dbReference type="ChEBI" id="CHEBI:57692"/>
    </cofactor>
</comment>
<dbReference type="EC" id="1.5.1.54" evidence="12"/>
<name>A0A1X7AJK4_9GAMM</name>
<evidence type="ECO:0000256" key="4">
    <source>
        <dbReference type="ARBA" id="ARBA00022605"/>
    </source>
</evidence>
<evidence type="ECO:0000256" key="3">
    <source>
        <dbReference type="ARBA" id="ARBA00006743"/>
    </source>
</evidence>
<dbReference type="SUPFAM" id="SSF51730">
    <property type="entry name" value="FAD-linked oxidoreductase"/>
    <property type="match status" value="1"/>
</dbReference>
<proteinExistence type="inferred from homology"/>